<keyword evidence="3" id="KW-1185">Reference proteome</keyword>
<accession>A0A166TW82</accession>
<gene>
    <name evidence="2" type="ORF">FIBSPDRAFT_70867</name>
</gene>
<name>A0A166TW82_9AGAM</name>
<protein>
    <submittedName>
        <fullName evidence="2">Uncharacterized protein</fullName>
    </submittedName>
</protein>
<evidence type="ECO:0000313" key="3">
    <source>
        <dbReference type="Proteomes" id="UP000076532"/>
    </source>
</evidence>
<reference evidence="2 3" key="1">
    <citation type="journal article" date="2016" name="Mol. Biol. Evol.">
        <title>Comparative Genomics of Early-Diverging Mushroom-Forming Fungi Provides Insights into the Origins of Lignocellulose Decay Capabilities.</title>
        <authorList>
            <person name="Nagy L.G."/>
            <person name="Riley R."/>
            <person name="Tritt A."/>
            <person name="Adam C."/>
            <person name="Daum C."/>
            <person name="Floudas D."/>
            <person name="Sun H."/>
            <person name="Yadav J.S."/>
            <person name="Pangilinan J."/>
            <person name="Larsson K.H."/>
            <person name="Matsuura K."/>
            <person name="Barry K."/>
            <person name="Labutti K."/>
            <person name="Kuo R."/>
            <person name="Ohm R.A."/>
            <person name="Bhattacharya S.S."/>
            <person name="Shirouzu T."/>
            <person name="Yoshinaga Y."/>
            <person name="Martin F.M."/>
            <person name="Grigoriev I.V."/>
            <person name="Hibbett D.S."/>
        </authorList>
    </citation>
    <scope>NUCLEOTIDE SEQUENCE [LARGE SCALE GENOMIC DNA]</scope>
    <source>
        <strain evidence="2 3">CBS 109695</strain>
    </source>
</reference>
<evidence type="ECO:0000256" key="1">
    <source>
        <dbReference type="SAM" id="MobiDB-lite"/>
    </source>
</evidence>
<dbReference type="Proteomes" id="UP000076532">
    <property type="component" value="Unassembled WGS sequence"/>
</dbReference>
<feature type="compositionally biased region" description="Pro residues" evidence="1">
    <location>
        <begin position="41"/>
        <end position="50"/>
    </location>
</feature>
<feature type="region of interest" description="Disordered" evidence="1">
    <location>
        <begin position="29"/>
        <end position="55"/>
    </location>
</feature>
<dbReference type="EMBL" id="KV417491">
    <property type="protein sequence ID" value="KZP31050.1"/>
    <property type="molecule type" value="Genomic_DNA"/>
</dbReference>
<dbReference type="AlphaFoldDB" id="A0A166TW82"/>
<sequence length="97" mass="10180">MSVLCGGDSAPLRSYYTVKSTKASKVSTEPTVVSGTSIPKFPTPITPPPSARSSLHLVSTTSQGETVVGHVKRLCALESHSEGDITVSTTQHIRSLV</sequence>
<evidence type="ECO:0000313" key="2">
    <source>
        <dbReference type="EMBL" id="KZP31050.1"/>
    </source>
</evidence>
<proteinExistence type="predicted"/>
<organism evidence="2 3">
    <name type="scientific">Athelia psychrophila</name>
    <dbReference type="NCBI Taxonomy" id="1759441"/>
    <lineage>
        <taxon>Eukaryota</taxon>
        <taxon>Fungi</taxon>
        <taxon>Dikarya</taxon>
        <taxon>Basidiomycota</taxon>
        <taxon>Agaricomycotina</taxon>
        <taxon>Agaricomycetes</taxon>
        <taxon>Agaricomycetidae</taxon>
        <taxon>Atheliales</taxon>
        <taxon>Atheliaceae</taxon>
        <taxon>Athelia</taxon>
    </lineage>
</organism>